<dbReference type="GO" id="GO:0005737">
    <property type="term" value="C:cytoplasm"/>
    <property type="evidence" value="ECO:0007669"/>
    <property type="project" value="TreeGrafter"/>
</dbReference>
<feature type="compositionally biased region" description="Low complexity" evidence="2">
    <location>
        <begin position="246"/>
        <end position="269"/>
    </location>
</feature>
<evidence type="ECO:0000313" key="4">
    <source>
        <dbReference type="EMBL" id="POY71353.1"/>
    </source>
</evidence>
<keyword evidence="5" id="KW-1185">Reference proteome</keyword>
<dbReference type="GO" id="GO:0005085">
    <property type="term" value="F:guanyl-nucleotide exchange factor activity"/>
    <property type="evidence" value="ECO:0007669"/>
    <property type="project" value="InterPro"/>
</dbReference>
<accession>A0A2S5B3J2</accession>
<comment type="caution">
    <text evidence="4">The sequence shown here is derived from an EMBL/GenBank/DDBJ whole genome shotgun (WGS) entry which is preliminary data.</text>
</comment>
<dbReference type="GO" id="GO:0031106">
    <property type="term" value="P:septin ring organization"/>
    <property type="evidence" value="ECO:0007669"/>
    <property type="project" value="TreeGrafter"/>
</dbReference>
<proteinExistence type="predicted"/>
<evidence type="ECO:0000259" key="3">
    <source>
        <dbReference type="PROSITE" id="PS50089"/>
    </source>
</evidence>
<dbReference type="AlphaFoldDB" id="A0A2S5B3J2"/>
<evidence type="ECO:0000256" key="1">
    <source>
        <dbReference type="PROSITE-ProRule" id="PRU00175"/>
    </source>
</evidence>
<dbReference type="SUPFAM" id="SSF57850">
    <property type="entry name" value="RING/U-box"/>
    <property type="match status" value="1"/>
</dbReference>
<dbReference type="PANTHER" id="PTHR47339">
    <property type="entry name" value="CELL DIVISION CONTROL PROTEIN 24"/>
    <property type="match status" value="1"/>
</dbReference>
<dbReference type="GO" id="GO:0008270">
    <property type="term" value="F:zinc ion binding"/>
    <property type="evidence" value="ECO:0007669"/>
    <property type="project" value="UniProtKB-KW"/>
</dbReference>
<dbReference type="InterPro" id="IPR053026">
    <property type="entry name" value="CDC42_GEF"/>
</dbReference>
<organism evidence="4 5">
    <name type="scientific">Rhodotorula taiwanensis</name>
    <dbReference type="NCBI Taxonomy" id="741276"/>
    <lineage>
        <taxon>Eukaryota</taxon>
        <taxon>Fungi</taxon>
        <taxon>Dikarya</taxon>
        <taxon>Basidiomycota</taxon>
        <taxon>Pucciniomycotina</taxon>
        <taxon>Microbotryomycetes</taxon>
        <taxon>Sporidiobolales</taxon>
        <taxon>Sporidiobolaceae</taxon>
        <taxon>Rhodotorula</taxon>
    </lineage>
</organism>
<name>A0A2S5B3J2_9BASI</name>
<feature type="region of interest" description="Disordered" evidence="2">
    <location>
        <begin position="437"/>
        <end position="490"/>
    </location>
</feature>
<dbReference type="Pfam" id="PF15411">
    <property type="entry name" value="PH_10"/>
    <property type="match status" value="1"/>
</dbReference>
<feature type="compositionally biased region" description="Polar residues" evidence="2">
    <location>
        <begin position="270"/>
        <end position="283"/>
    </location>
</feature>
<dbReference type="CDD" id="cd13246">
    <property type="entry name" value="PH_Scd1"/>
    <property type="match status" value="1"/>
</dbReference>
<dbReference type="PANTHER" id="PTHR47339:SF1">
    <property type="entry name" value="CELL DIVISION CONTROL PROTEIN 24"/>
    <property type="match status" value="1"/>
</dbReference>
<dbReference type="SUPFAM" id="SSF53300">
    <property type="entry name" value="vWA-like"/>
    <property type="match status" value="1"/>
</dbReference>
<dbReference type="Proteomes" id="UP000237144">
    <property type="component" value="Unassembled WGS sequence"/>
</dbReference>
<keyword evidence="1" id="KW-0863">Zinc-finger</keyword>
<feature type="domain" description="RING-type" evidence="3">
    <location>
        <begin position="14"/>
        <end position="70"/>
    </location>
</feature>
<dbReference type="InterPro" id="IPR011993">
    <property type="entry name" value="PH-like_dom_sf"/>
</dbReference>
<dbReference type="PROSITE" id="PS50089">
    <property type="entry name" value="ZF_RING_2"/>
    <property type="match status" value="1"/>
</dbReference>
<dbReference type="STRING" id="741276.A0A2S5B3J2"/>
<feature type="compositionally biased region" description="Low complexity" evidence="2">
    <location>
        <begin position="943"/>
        <end position="965"/>
    </location>
</feature>
<dbReference type="Gene3D" id="2.30.29.30">
    <property type="entry name" value="Pleckstrin-homology domain (PH domain)/Phosphotyrosine-binding domain (PTB)"/>
    <property type="match status" value="1"/>
</dbReference>
<protein>
    <recommendedName>
        <fullName evidence="3">RING-type domain-containing protein</fullName>
    </recommendedName>
</protein>
<keyword evidence="1" id="KW-0479">Metal-binding</keyword>
<dbReference type="Gene3D" id="3.40.50.410">
    <property type="entry name" value="von Willebrand factor, type A domain"/>
    <property type="match status" value="1"/>
</dbReference>
<sequence length="1047" mass="113535">MSSAIVDDREEEKCPICLELLSLRLAGEKPHVVPVCGHRLHYSCFEAVYGDVPRAKARTSGSLGLCGVCRRDMQVGDGQEGHSKKTNKFAKLTGLSFGAGSRDKDAGSFKMRSSTRGTIELDAADPFQTQTKDAMEDDDLVNPDAGTVAVTAAPPSIRSSSSTGGTVDAGRYPREIVRPVITVRSEQSSVERSLEPGKKQHLTCMVSIEVPPRYAPPPSALELLSQAASPRVLDLNRFATSAVTPSMSSSSLHSAPRSASPTPSSAYSAFRSSTADPSSQSRQPLPDRIVDDLRERMADWKGHSMEEFGTLRLHDCLHVRKESATREFVVCLFEEAILCVAEDNRAGPSGSAQFSSAASTRSTTKLRLKGRVYLRHVRSISDTSTDSELSLTIRMTDEAVAEFVMVFQDRSTLEAWRTQIAALLVPPVERPLRESMYPQTPASAYPPSRHRRDVLSGVSTSDRSHATSSSSRLTNTTTGTSLAPSSSTIPEEPACEDDFGVFIRQQALLSHPMPTSAPKIDTTPPIEHRRTFTPTDLMVVVSIPPAGAGTLKEDIIRSALQCLIEHGGPFTRMALIGYTAGDGPRGRLRKTPFLAVGKADGRKRLEAAVQEMVSDAEAPSACVSHKEDRVNVVTACNLALDIAKAAVTGMVLINDGRDGAGKQQMDLIMARAEAACVPVHTIGYGRSHDPSSLWLLSNHTAGSYTFVKDFYDLRDALMGCVGGILSVAVTSFRLHISVPESRWFRIRKVSGTPGAVIAQTGVDVDVEIGEMRFGERKDLIVEVEMSFDGYEPRRSTAALPVAFGHGRDFSSATETFFLTQAGVDLSALDADGSGNLLADEYDAMPDELPLFQVNAAYRDPAAGKSISRLTQSPTLLTITVAPPSSDHHQSVTSAAPELVRRRVELLVSDMLSRALLFMTRRNDEQALRLLGETKRIIASISASLRGTTPPTPSSSLSRTSSQRRGSNAAAAYAQNALLALALDVDAVHETFLSRETFETQGRYLAAQQAVVLRDQRAWTPKTATERLFWRSDNSLWMVAKSQQYSSF</sequence>
<reference evidence="4 5" key="1">
    <citation type="journal article" date="2018" name="Front. Microbiol.">
        <title>Prospects for Fungal Bioremediation of Acidic Radioactive Waste Sites: Characterization and Genome Sequence of Rhodotorula taiwanensis MD1149.</title>
        <authorList>
            <person name="Tkavc R."/>
            <person name="Matrosova V.Y."/>
            <person name="Grichenko O.E."/>
            <person name="Gostincar C."/>
            <person name="Volpe R.P."/>
            <person name="Klimenkova P."/>
            <person name="Gaidamakova E.K."/>
            <person name="Zhou C.E."/>
            <person name="Stewart B.J."/>
            <person name="Lyman M.G."/>
            <person name="Malfatti S.A."/>
            <person name="Rubinfeld B."/>
            <person name="Courtot M."/>
            <person name="Singh J."/>
            <person name="Dalgard C.L."/>
            <person name="Hamilton T."/>
            <person name="Frey K.G."/>
            <person name="Gunde-Cimerman N."/>
            <person name="Dugan L."/>
            <person name="Daly M.J."/>
        </authorList>
    </citation>
    <scope>NUCLEOTIDE SEQUENCE [LARGE SCALE GENOMIC DNA]</scope>
    <source>
        <strain evidence="4 5">MD1149</strain>
    </source>
</reference>
<dbReference type="InterPro" id="IPR013083">
    <property type="entry name" value="Znf_RING/FYVE/PHD"/>
</dbReference>
<evidence type="ECO:0000313" key="5">
    <source>
        <dbReference type="Proteomes" id="UP000237144"/>
    </source>
</evidence>
<dbReference type="Gene3D" id="3.30.40.10">
    <property type="entry name" value="Zinc/RING finger domain, C3HC4 (zinc finger)"/>
    <property type="match status" value="1"/>
</dbReference>
<keyword evidence="1" id="KW-0862">Zinc</keyword>
<dbReference type="InterPro" id="IPR036465">
    <property type="entry name" value="vWFA_dom_sf"/>
</dbReference>
<dbReference type="GO" id="GO:0000935">
    <property type="term" value="C:division septum"/>
    <property type="evidence" value="ECO:0007669"/>
    <property type="project" value="TreeGrafter"/>
</dbReference>
<dbReference type="OrthoDB" id="299997at2759"/>
<dbReference type="InterPro" id="IPR033511">
    <property type="entry name" value="Cdc24/Scd1_PH_dom"/>
</dbReference>
<dbReference type="GO" id="GO:0043332">
    <property type="term" value="C:mating projection tip"/>
    <property type="evidence" value="ECO:0007669"/>
    <property type="project" value="TreeGrafter"/>
</dbReference>
<evidence type="ECO:0000256" key="2">
    <source>
        <dbReference type="SAM" id="MobiDB-lite"/>
    </source>
</evidence>
<dbReference type="GO" id="GO:0030010">
    <property type="term" value="P:establishment of cell polarity"/>
    <property type="evidence" value="ECO:0007669"/>
    <property type="project" value="TreeGrafter"/>
</dbReference>
<dbReference type="EMBL" id="PJQD01000085">
    <property type="protein sequence ID" value="POY71353.1"/>
    <property type="molecule type" value="Genomic_DNA"/>
</dbReference>
<feature type="compositionally biased region" description="Low complexity" evidence="2">
    <location>
        <begin position="466"/>
        <end position="485"/>
    </location>
</feature>
<dbReference type="InterPro" id="IPR001841">
    <property type="entry name" value="Znf_RING"/>
</dbReference>
<gene>
    <name evidence="4" type="ORF">BMF94_5665</name>
</gene>
<feature type="region of interest" description="Disordered" evidence="2">
    <location>
        <begin position="941"/>
        <end position="965"/>
    </location>
</feature>
<feature type="region of interest" description="Disordered" evidence="2">
    <location>
        <begin position="245"/>
        <end position="287"/>
    </location>
</feature>
<dbReference type="GO" id="GO:0005634">
    <property type="term" value="C:nucleus"/>
    <property type="evidence" value="ECO:0007669"/>
    <property type="project" value="TreeGrafter"/>
</dbReference>
<dbReference type="SMART" id="SM00184">
    <property type="entry name" value="RING"/>
    <property type="match status" value="1"/>
</dbReference>